<reference evidence="1" key="1">
    <citation type="submission" date="2014-11" db="EMBL/GenBank/DDBJ databases">
        <authorList>
            <person name="Amaro Gonzalez C."/>
        </authorList>
    </citation>
    <scope>NUCLEOTIDE SEQUENCE</scope>
</reference>
<dbReference type="AlphaFoldDB" id="A0A0E9XNP1"/>
<reference evidence="1" key="2">
    <citation type="journal article" date="2015" name="Fish Shellfish Immunol.">
        <title>Early steps in the European eel (Anguilla anguilla)-Vibrio vulnificus interaction in the gills: Role of the RtxA13 toxin.</title>
        <authorList>
            <person name="Callol A."/>
            <person name="Pajuelo D."/>
            <person name="Ebbesson L."/>
            <person name="Teles M."/>
            <person name="MacKenzie S."/>
            <person name="Amaro C."/>
        </authorList>
    </citation>
    <scope>NUCLEOTIDE SEQUENCE</scope>
</reference>
<proteinExistence type="predicted"/>
<name>A0A0E9XNP1_ANGAN</name>
<sequence length="20" mass="2359">MLAYACCISFQTSLKFQKFE</sequence>
<organism evidence="1">
    <name type="scientific">Anguilla anguilla</name>
    <name type="common">European freshwater eel</name>
    <name type="synonym">Muraena anguilla</name>
    <dbReference type="NCBI Taxonomy" id="7936"/>
    <lineage>
        <taxon>Eukaryota</taxon>
        <taxon>Metazoa</taxon>
        <taxon>Chordata</taxon>
        <taxon>Craniata</taxon>
        <taxon>Vertebrata</taxon>
        <taxon>Euteleostomi</taxon>
        <taxon>Actinopterygii</taxon>
        <taxon>Neopterygii</taxon>
        <taxon>Teleostei</taxon>
        <taxon>Anguilliformes</taxon>
        <taxon>Anguillidae</taxon>
        <taxon>Anguilla</taxon>
    </lineage>
</organism>
<protein>
    <submittedName>
        <fullName evidence="1">Uncharacterized protein</fullName>
    </submittedName>
</protein>
<dbReference type="EMBL" id="GBXM01004328">
    <property type="protein sequence ID" value="JAI04250.1"/>
    <property type="molecule type" value="Transcribed_RNA"/>
</dbReference>
<evidence type="ECO:0000313" key="1">
    <source>
        <dbReference type="EMBL" id="JAI04250.1"/>
    </source>
</evidence>
<accession>A0A0E9XNP1</accession>